<protein>
    <submittedName>
        <fullName evidence="5">F-box domain-containing protein</fullName>
    </submittedName>
</protein>
<gene>
    <name evidence="2" type="ORF">DME_LOCUS2907</name>
</gene>
<dbReference type="EMBL" id="UYYG01000088">
    <property type="protein sequence ID" value="VDN52934.1"/>
    <property type="molecule type" value="Genomic_DNA"/>
</dbReference>
<reference evidence="5" key="1">
    <citation type="submission" date="2017-02" db="UniProtKB">
        <authorList>
            <consortium name="WormBaseParasite"/>
        </authorList>
    </citation>
    <scope>IDENTIFICATION</scope>
</reference>
<evidence type="ECO:0000313" key="5">
    <source>
        <dbReference type="WBParaSite" id="DME_0000917001-mRNA-1"/>
    </source>
</evidence>
<evidence type="ECO:0000313" key="4">
    <source>
        <dbReference type="Proteomes" id="UP000274756"/>
    </source>
</evidence>
<proteinExistence type="predicted"/>
<dbReference type="Proteomes" id="UP000038040">
    <property type="component" value="Unplaced"/>
</dbReference>
<evidence type="ECO:0000313" key="3">
    <source>
        <dbReference type="Proteomes" id="UP000038040"/>
    </source>
</evidence>
<keyword evidence="4" id="KW-1185">Reference proteome</keyword>
<dbReference type="OrthoDB" id="5863398at2759"/>
<evidence type="ECO:0000313" key="2">
    <source>
        <dbReference type="EMBL" id="VDN52934.1"/>
    </source>
</evidence>
<evidence type="ECO:0000256" key="1">
    <source>
        <dbReference type="SAM" id="MobiDB-lite"/>
    </source>
</evidence>
<reference evidence="2 4" key="2">
    <citation type="submission" date="2018-11" db="EMBL/GenBank/DDBJ databases">
        <authorList>
            <consortium name="Pathogen Informatics"/>
        </authorList>
    </citation>
    <scope>NUCLEOTIDE SEQUENCE [LARGE SCALE GENOMIC DNA]</scope>
</reference>
<feature type="region of interest" description="Disordered" evidence="1">
    <location>
        <begin position="348"/>
        <end position="367"/>
    </location>
</feature>
<name>A0A0N4UMS8_DRAME</name>
<dbReference type="Proteomes" id="UP000274756">
    <property type="component" value="Unassembled WGS sequence"/>
</dbReference>
<dbReference type="AlphaFoldDB" id="A0A0N4UMS8"/>
<organism evidence="3 5">
    <name type="scientific">Dracunculus medinensis</name>
    <name type="common">Guinea worm</name>
    <dbReference type="NCBI Taxonomy" id="318479"/>
    <lineage>
        <taxon>Eukaryota</taxon>
        <taxon>Metazoa</taxon>
        <taxon>Ecdysozoa</taxon>
        <taxon>Nematoda</taxon>
        <taxon>Chromadorea</taxon>
        <taxon>Rhabditida</taxon>
        <taxon>Spirurina</taxon>
        <taxon>Dracunculoidea</taxon>
        <taxon>Dracunculidae</taxon>
        <taxon>Dracunculus</taxon>
    </lineage>
</organism>
<dbReference type="WBParaSite" id="DME_0000917001-mRNA-1">
    <property type="protein sequence ID" value="DME_0000917001-mRNA-1"/>
    <property type="gene ID" value="DME_0000917001"/>
</dbReference>
<sequence>MGFLSPIDRLKMQISCKRFQDSNLAWNDIIAIDVRSDVYTYGDFQQKRPFQLVSSSVTSKILYHIKLINKDGKVFRLRNTIEKFGNKSMEVMFLRLTSLVEITIWDCALGEEFNGTLKFKKSKIYSPAKRLLNTLFSRPNLSTIFILDSCDQINVSYKVAFPRSIVEYIKGPVANFQLTGLYISWRTFDALCNKLSGSLKRLAIGCTYGKNSRRDRYIRALEKLEKLEDIDIPPYVFHLGDSVEIDKRIQRLFQTLPLISLGFRHYNSASLFQYIEFQLPQNIRLLRIHHNKNRIPNFAQLGQPQLEYKSVSRKTSWLSSRQTCMGSSSSYNSIASGTNDDCSVHRRSSCASNGSITSQTTAQSERKNSNISLQFRNLTIFAIQETVRRSMIENISKIDRRYYAGVQIFYIKESLNNQEMLGRMASPMHSPYVYSKSNKREVRIIKGDLVRPIPLSSLGMESDYEMSDWEDNF</sequence>
<feature type="compositionally biased region" description="Polar residues" evidence="1">
    <location>
        <begin position="349"/>
        <end position="367"/>
    </location>
</feature>
<accession>A0A0N4UMS8</accession>